<dbReference type="EMBL" id="FKIF01000010">
    <property type="protein sequence ID" value="SAI74589.1"/>
    <property type="molecule type" value="Genomic_DNA"/>
</dbReference>
<gene>
    <name evidence="2" type="ORF">SAMEA3906486_05305</name>
</gene>
<protein>
    <submittedName>
        <fullName evidence="2">Integrase core domain</fullName>
    </submittedName>
</protein>
<dbReference type="RefSeq" id="WP_066134031.1">
    <property type="nucleotide sequence ID" value="NZ_FKIF01000010.1"/>
</dbReference>
<dbReference type="GO" id="GO:0015074">
    <property type="term" value="P:DNA integration"/>
    <property type="evidence" value="ECO:0007669"/>
    <property type="project" value="InterPro"/>
</dbReference>
<dbReference type="PANTHER" id="PTHR35004">
    <property type="entry name" value="TRANSPOSASE RV3428C-RELATED"/>
    <property type="match status" value="1"/>
</dbReference>
<feature type="domain" description="Integrase catalytic" evidence="1">
    <location>
        <begin position="141"/>
        <end position="342"/>
    </location>
</feature>
<dbReference type="Gene3D" id="3.30.420.10">
    <property type="entry name" value="Ribonuclease H-like superfamily/Ribonuclease H"/>
    <property type="match status" value="1"/>
</dbReference>
<dbReference type="GO" id="GO:0003676">
    <property type="term" value="F:nucleic acid binding"/>
    <property type="evidence" value="ECO:0007669"/>
    <property type="project" value="InterPro"/>
</dbReference>
<name>A0A157SVX4_9BORD</name>
<dbReference type="STRING" id="288768.SAMEA3906486_05305"/>
<dbReference type="AlphaFoldDB" id="A0A157SVX4"/>
<sequence length="592" mass="66780">MALTHDALDYLRGVAVQLDQLGAKSGRRAVVESAAAFLGWSPQTVYRQLQQRCGWSSGRKARADKGRTSVADDALKMLGAAQRESIRDNGKQTLFTTTARGVLARNGVEFNVSNAQLNRLMRDRRLNVDAQRDGTSVQHMRALHPNHVHQIDPSLCLVYYLKGKQHIMREREFYKNKLENYARVKLKVYRYVLYDRASGLIVPWYTEAEGEDTHSLFEFLMFAWSRRDGRQFHGVPRLVLWDKGSANRAGTILNLLDRLDVRYETHEAGHARVKGGVEGANNIVETQFESRLRFEPVEDVVQLNQAAFAWANAYNANLLPGQDTRLRREGLAVPMARLDLWQLITAEQLRELPSIEICRALMASRSEERKVRPDMSISFRHPNADRSRSYSLRGLAGVNRGELVSVQALAYGETAIQVSVPRYDGEMLVYRVEPEHEFDQFGERLSAAVIGEEYKAMPHTDIERAAQQLDATAYPGLDADGVKKARARKAVPFGGTLDAHSYIQGIEQPAYLPRTGEAIATPAHVEEVIPVLSAEAAMLRLVDAIKRSLTSDEHAWFRRLYADGVREDRVDALIEEFKRRGQPDASFGLRIA</sequence>
<evidence type="ECO:0000313" key="3">
    <source>
        <dbReference type="Proteomes" id="UP000076848"/>
    </source>
</evidence>
<dbReference type="Proteomes" id="UP000076848">
    <property type="component" value="Unassembled WGS sequence"/>
</dbReference>
<dbReference type="InterPro" id="IPR001584">
    <property type="entry name" value="Integrase_cat-core"/>
</dbReference>
<dbReference type="InterPro" id="IPR036397">
    <property type="entry name" value="RNaseH_sf"/>
</dbReference>
<dbReference type="InterPro" id="IPR012337">
    <property type="entry name" value="RNaseH-like_sf"/>
</dbReference>
<dbReference type="SUPFAM" id="SSF53098">
    <property type="entry name" value="Ribonuclease H-like"/>
    <property type="match status" value="1"/>
</dbReference>
<organism evidence="2 3">
    <name type="scientific">Bordetella ansorpii</name>
    <dbReference type="NCBI Taxonomy" id="288768"/>
    <lineage>
        <taxon>Bacteria</taxon>
        <taxon>Pseudomonadati</taxon>
        <taxon>Pseudomonadota</taxon>
        <taxon>Betaproteobacteria</taxon>
        <taxon>Burkholderiales</taxon>
        <taxon>Alcaligenaceae</taxon>
        <taxon>Bordetella</taxon>
    </lineage>
</organism>
<keyword evidence="3" id="KW-1185">Reference proteome</keyword>
<reference evidence="2 3" key="1">
    <citation type="submission" date="2016-04" db="EMBL/GenBank/DDBJ databases">
        <authorList>
            <consortium name="Pathogen Informatics"/>
        </authorList>
    </citation>
    <scope>NUCLEOTIDE SEQUENCE [LARGE SCALE GENOMIC DNA]</scope>
    <source>
        <strain evidence="2 3">H050680373</strain>
    </source>
</reference>
<dbReference type="PROSITE" id="PS50994">
    <property type="entry name" value="INTEGRASE"/>
    <property type="match status" value="1"/>
</dbReference>
<accession>A0A157SVX4</accession>
<proteinExistence type="predicted"/>
<dbReference type="OrthoDB" id="371334at2"/>
<evidence type="ECO:0000259" key="1">
    <source>
        <dbReference type="PROSITE" id="PS50994"/>
    </source>
</evidence>
<dbReference type="PANTHER" id="PTHR35004:SF7">
    <property type="entry name" value="INTEGRASE PROTEIN"/>
    <property type="match status" value="1"/>
</dbReference>
<evidence type="ECO:0000313" key="2">
    <source>
        <dbReference type="EMBL" id="SAI74589.1"/>
    </source>
</evidence>